<name>A0AAE5WQZ9_9HYPH</name>
<gene>
    <name evidence="2" type="ORF">CO657_22850</name>
</gene>
<organism evidence="2 3">
    <name type="scientific">Rhizobium acidisoli</name>
    <dbReference type="NCBI Taxonomy" id="1538158"/>
    <lineage>
        <taxon>Bacteria</taxon>
        <taxon>Pseudomonadati</taxon>
        <taxon>Pseudomonadota</taxon>
        <taxon>Alphaproteobacteria</taxon>
        <taxon>Hyphomicrobiales</taxon>
        <taxon>Rhizobiaceae</taxon>
        <taxon>Rhizobium/Agrobacterium group</taxon>
        <taxon>Rhizobium</taxon>
    </lineage>
</organism>
<sequence length="243" mass="26635">MKLEARWLSQKGTRTDDNRDHAGIAERHGEFLAILADGATHGSNNGGYARAIVEAVVDWFAGTDDAWGHELTQAKLREIHQALRKSFPRGSASIVLFHVMDTGSLTVLHSGDCLLGRHDGQVHWQVTPHTLANALADMPLDSIAKSPTRHLLTQSFRSREFMAPDVLAEEKASGTLLLATDGFWAELTEREQEAFLGGGQSAAPERDDRSVLRLWLSTEGPSEILLDNGGSANFYVRTQAPQK</sequence>
<geneLocation type="plasmid" evidence="3">
    <name>prapfh23a</name>
</geneLocation>
<dbReference type="SUPFAM" id="SSF81606">
    <property type="entry name" value="PP2C-like"/>
    <property type="match status" value="1"/>
</dbReference>
<proteinExistence type="predicted"/>
<evidence type="ECO:0000313" key="2">
    <source>
        <dbReference type="EMBL" id="QAS80882.1"/>
    </source>
</evidence>
<dbReference type="AlphaFoldDB" id="A0AAE5WQZ9"/>
<dbReference type="KEGG" id="rad:CO657_22850"/>
<dbReference type="Gene3D" id="3.60.40.10">
    <property type="entry name" value="PPM-type phosphatase domain"/>
    <property type="match status" value="1"/>
</dbReference>
<evidence type="ECO:0000256" key="1">
    <source>
        <dbReference type="SAM" id="MobiDB-lite"/>
    </source>
</evidence>
<dbReference type="InterPro" id="IPR036457">
    <property type="entry name" value="PPM-type-like_dom_sf"/>
</dbReference>
<accession>A0AAE5WQZ9</accession>
<keyword evidence="2" id="KW-0614">Plasmid</keyword>
<dbReference type="EMBL" id="CP034999">
    <property type="protein sequence ID" value="QAS80882.1"/>
    <property type="molecule type" value="Genomic_DNA"/>
</dbReference>
<dbReference type="RefSeq" id="WP_054186352.1">
    <property type="nucleotide sequence ID" value="NZ_CP034999.1"/>
</dbReference>
<keyword evidence="3" id="KW-1185">Reference proteome</keyword>
<feature type="region of interest" description="Disordered" evidence="1">
    <location>
        <begin position="1"/>
        <end position="21"/>
    </location>
</feature>
<evidence type="ECO:0008006" key="4">
    <source>
        <dbReference type="Google" id="ProtNLM"/>
    </source>
</evidence>
<evidence type="ECO:0000313" key="3">
    <source>
        <dbReference type="Proteomes" id="UP000220927"/>
    </source>
</evidence>
<protein>
    <recommendedName>
        <fullName evidence="4">Serine/threonine protein phosphatase</fullName>
    </recommendedName>
</protein>
<reference evidence="2 3" key="1">
    <citation type="submission" date="2019-01" db="EMBL/GenBank/DDBJ databases">
        <title>Genomic insights into the origins and evolution of symbiotic genes in the Phaseolus vulgaris microsymbionts.</title>
        <authorList>
            <person name="Tong W."/>
        </authorList>
    </citation>
    <scope>NUCLEOTIDE SEQUENCE [LARGE SCALE GENOMIC DNA]</scope>
    <source>
        <strain evidence="2 3">FH23</strain>
        <plasmid evidence="3">prapfh23a</plasmid>
    </source>
</reference>
<dbReference type="Proteomes" id="UP000220927">
    <property type="component" value="Plasmid pRapFH23a"/>
</dbReference>